<evidence type="ECO:0000313" key="2">
    <source>
        <dbReference type="EMBL" id="SNS96985.1"/>
    </source>
</evidence>
<dbReference type="RefSeq" id="WP_089320636.1">
    <property type="nucleotide sequence ID" value="NZ_FZOQ01000019.1"/>
</dbReference>
<accession>A0A239ITX7</accession>
<dbReference type="EMBL" id="FZOQ01000019">
    <property type="protein sequence ID" value="SNS96985.1"/>
    <property type="molecule type" value="Genomic_DNA"/>
</dbReference>
<dbReference type="Pfam" id="PF18495">
    <property type="entry name" value="VbhA"/>
    <property type="match status" value="1"/>
</dbReference>
<dbReference type="InterPro" id="IPR043038">
    <property type="entry name" value="VbhA_sf"/>
</dbReference>
<name>A0A239ITX7_9BACT</name>
<evidence type="ECO:0000313" key="3">
    <source>
        <dbReference type="Proteomes" id="UP000198432"/>
    </source>
</evidence>
<gene>
    <name evidence="2" type="ORF">SAMN06296052_1195</name>
</gene>
<dbReference type="Proteomes" id="UP000198432">
    <property type="component" value="Unassembled WGS sequence"/>
</dbReference>
<feature type="domain" description="Antitoxin VbhA" evidence="1">
    <location>
        <begin position="89"/>
        <end position="127"/>
    </location>
</feature>
<dbReference type="InterPro" id="IPR041535">
    <property type="entry name" value="VbhA"/>
</dbReference>
<reference evidence="3" key="1">
    <citation type="submission" date="2017-06" db="EMBL/GenBank/DDBJ databases">
        <authorList>
            <person name="Varghese N."/>
            <person name="Submissions S."/>
        </authorList>
    </citation>
    <scope>NUCLEOTIDE SEQUENCE [LARGE SCALE GENOMIC DNA]</scope>
    <source>
        <strain evidence="3">NKM1</strain>
    </source>
</reference>
<organism evidence="2 3">
    <name type="scientific">Pontibacter ummariensis</name>
    <dbReference type="NCBI Taxonomy" id="1610492"/>
    <lineage>
        <taxon>Bacteria</taxon>
        <taxon>Pseudomonadati</taxon>
        <taxon>Bacteroidota</taxon>
        <taxon>Cytophagia</taxon>
        <taxon>Cytophagales</taxon>
        <taxon>Hymenobacteraceae</taxon>
        <taxon>Pontibacter</taxon>
    </lineage>
</organism>
<evidence type="ECO:0000259" key="1">
    <source>
        <dbReference type="Pfam" id="PF18495"/>
    </source>
</evidence>
<dbReference type="CDD" id="cd11586">
    <property type="entry name" value="VbhA_like"/>
    <property type="match status" value="1"/>
</dbReference>
<protein>
    <recommendedName>
        <fullName evidence="1">Antitoxin VbhA domain-containing protein</fullName>
    </recommendedName>
</protein>
<dbReference type="InterPro" id="IPR033788">
    <property type="entry name" value="VbhA-like"/>
</dbReference>
<dbReference type="Gene3D" id="1.10.8.1050">
    <property type="entry name" value="Antitoxin VbhA-like"/>
    <property type="match status" value="1"/>
</dbReference>
<sequence length="137" mass="15950">MIRLEATLKDGTIITIENFQVTNADDLYVKQAFEAVNRQGYETVLEYLNGLQKNLERLRQADRVHLVKGLLEDYRKRGRVVPMEEEMGRSRQVQQANHIAACEGWEPTEFTAELDKLYVQGKITAEEQLELFNLMYL</sequence>
<proteinExistence type="predicted"/>
<keyword evidence="3" id="KW-1185">Reference proteome</keyword>
<dbReference type="AlphaFoldDB" id="A0A239ITX7"/>